<proteinExistence type="predicted"/>
<dbReference type="Proteomes" id="UP000543836">
    <property type="component" value="Unassembled WGS sequence"/>
</dbReference>
<dbReference type="RefSeq" id="WP_051264254.1">
    <property type="nucleotide sequence ID" value="NZ_JACIIG010000026.1"/>
</dbReference>
<accession>A0A7W6ZZJ5</accession>
<dbReference type="AlphaFoldDB" id="A0A7W6ZZJ5"/>
<sequence>MDVDKAIALISAAGIELTDRRRTDADDGWSLSFSNGAELQISDAGKVKVSGKGAETIARLLDLPAKLRHRASRVRSRPHSDGS</sequence>
<dbReference type="OrthoDB" id="8399596at2"/>
<comment type="caution">
    <text evidence="1">The sequence shown here is derived from an EMBL/GenBank/DDBJ whole genome shotgun (WGS) entry which is preliminary data.</text>
</comment>
<evidence type="ECO:0000313" key="2">
    <source>
        <dbReference type="Proteomes" id="UP000543836"/>
    </source>
</evidence>
<evidence type="ECO:0000313" key="1">
    <source>
        <dbReference type="EMBL" id="MBB4571489.1"/>
    </source>
</evidence>
<keyword evidence="2" id="KW-1185">Reference proteome</keyword>
<dbReference type="EMBL" id="JACIIG010000026">
    <property type="protein sequence ID" value="MBB4571489.1"/>
    <property type="molecule type" value="Genomic_DNA"/>
</dbReference>
<gene>
    <name evidence="1" type="ORF">GGE60_005651</name>
</gene>
<organism evidence="1 2">
    <name type="scientific">Rhizobium leucaenae</name>
    <dbReference type="NCBI Taxonomy" id="29450"/>
    <lineage>
        <taxon>Bacteria</taxon>
        <taxon>Pseudomonadati</taxon>
        <taxon>Pseudomonadota</taxon>
        <taxon>Alphaproteobacteria</taxon>
        <taxon>Hyphomicrobiales</taxon>
        <taxon>Rhizobiaceae</taxon>
        <taxon>Rhizobium/Agrobacterium group</taxon>
        <taxon>Rhizobium</taxon>
    </lineage>
</organism>
<reference evidence="1 2" key="1">
    <citation type="submission" date="2020-08" db="EMBL/GenBank/DDBJ databases">
        <title>Genomic Encyclopedia of Type Strains, Phase IV (KMG-V): Genome sequencing to study the core and pangenomes of soil and plant-associated prokaryotes.</title>
        <authorList>
            <person name="Whitman W."/>
        </authorList>
    </citation>
    <scope>NUCLEOTIDE SEQUENCE [LARGE SCALE GENOMIC DNA]</scope>
    <source>
        <strain evidence="1 2">SEMIA 492</strain>
    </source>
</reference>
<dbReference type="GeneID" id="32531225"/>
<name>A0A7W6ZZJ5_9HYPH</name>
<protein>
    <submittedName>
        <fullName evidence="1">Uncharacterized protein</fullName>
    </submittedName>
</protein>